<organism evidence="1">
    <name type="scientific">Arundo donax</name>
    <name type="common">Giant reed</name>
    <name type="synonym">Donax arundinaceus</name>
    <dbReference type="NCBI Taxonomy" id="35708"/>
    <lineage>
        <taxon>Eukaryota</taxon>
        <taxon>Viridiplantae</taxon>
        <taxon>Streptophyta</taxon>
        <taxon>Embryophyta</taxon>
        <taxon>Tracheophyta</taxon>
        <taxon>Spermatophyta</taxon>
        <taxon>Magnoliopsida</taxon>
        <taxon>Liliopsida</taxon>
        <taxon>Poales</taxon>
        <taxon>Poaceae</taxon>
        <taxon>PACMAD clade</taxon>
        <taxon>Arundinoideae</taxon>
        <taxon>Arundineae</taxon>
        <taxon>Arundo</taxon>
    </lineage>
</organism>
<protein>
    <submittedName>
        <fullName evidence="1">Uncharacterized protein</fullName>
    </submittedName>
</protein>
<reference evidence="1" key="2">
    <citation type="journal article" date="2015" name="Data Brief">
        <title>Shoot transcriptome of the giant reed, Arundo donax.</title>
        <authorList>
            <person name="Barrero R.A."/>
            <person name="Guerrero F.D."/>
            <person name="Moolhuijzen P."/>
            <person name="Goolsby J.A."/>
            <person name="Tidwell J."/>
            <person name="Bellgard S.E."/>
            <person name="Bellgard M.I."/>
        </authorList>
    </citation>
    <scope>NUCLEOTIDE SEQUENCE</scope>
    <source>
        <tissue evidence="1">Shoot tissue taken approximately 20 cm above the soil surface</tissue>
    </source>
</reference>
<reference evidence="1" key="1">
    <citation type="submission" date="2014-09" db="EMBL/GenBank/DDBJ databases">
        <authorList>
            <person name="Magalhaes I.L.F."/>
            <person name="Oliveira U."/>
            <person name="Santos F.R."/>
            <person name="Vidigal T.H.D.A."/>
            <person name="Brescovit A.D."/>
            <person name="Santos A.J."/>
        </authorList>
    </citation>
    <scope>NUCLEOTIDE SEQUENCE</scope>
    <source>
        <tissue evidence="1">Shoot tissue taken approximately 20 cm above the soil surface</tissue>
    </source>
</reference>
<sequence length="34" mass="3950">MFWWIVLFASYALVYGSMRYVGCLTRGSLPALYN</sequence>
<dbReference type="AlphaFoldDB" id="A0A0A9BP55"/>
<evidence type="ECO:0000313" key="1">
    <source>
        <dbReference type="EMBL" id="JAD61062.1"/>
    </source>
</evidence>
<name>A0A0A9BP55_ARUDO</name>
<proteinExistence type="predicted"/>
<accession>A0A0A9BP55</accession>
<dbReference type="EMBL" id="GBRH01236833">
    <property type="protein sequence ID" value="JAD61062.1"/>
    <property type="molecule type" value="Transcribed_RNA"/>
</dbReference>